<accession>A0A699HAA8</accession>
<protein>
    <recommendedName>
        <fullName evidence="2">Reverse transcriptase domain-containing protein</fullName>
    </recommendedName>
</protein>
<organism evidence="1">
    <name type="scientific">Tanacetum cinerariifolium</name>
    <name type="common">Dalmatian daisy</name>
    <name type="synonym">Chrysanthemum cinerariifolium</name>
    <dbReference type="NCBI Taxonomy" id="118510"/>
    <lineage>
        <taxon>Eukaryota</taxon>
        <taxon>Viridiplantae</taxon>
        <taxon>Streptophyta</taxon>
        <taxon>Embryophyta</taxon>
        <taxon>Tracheophyta</taxon>
        <taxon>Spermatophyta</taxon>
        <taxon>Magnoliopsida</taxon>
        <taxon>eudicotyledons</taxon>
        <taxon>Gunneridae</taxon>
        <taxon>Pentapetalae</taxon>
        <taxon>asterids</taxon>
        <taxon>campanulids</taxon>
        <taxon>Asterales</taxon>
        <taxon>Asteraceae</taxon>
        <taxon>Asteroideae</taxon>
        <taxon>Anthemideae</taxon>
        <taxon>Anthemidinae</taxon>
        <taxon>Tanacetum</taxon>
    </lineage>
</organism>
<evidence type="ECO:0008006" key="2">
    <source>
        <dbReference type="Google" id="ProtNLM"/>
    </source>
</evidence>
<name>A0A699HAA8_TANCI</name>
<comment type="caution">
    <text evidence="1">The sequence shown here is derived from an EMBL/GenBank/DDBJ whole genome shotgun (WGS) entry which is preliminary data.</text>
</comment>
<sequence>MDFVTNSPRTSSGHDTILVIMNRLTKSAHFLPMRKDYKIERLARLYLNETVARHEVEEGQLIGPELVQETIKNILQIKDRLKVVRDRQKSYADKNRKSLEFSVGSALCKCSSTGRPLGAYDLEVVTSRALVYAGLMTSGDARS</sequence>
<dbReference type="AlphaFoldDB" id="A0A699HAA8"/>
<dbReference type="EMBL" id="BKCJ010127664">
    <property type="protein sequence ID" value="GEX75047.1"/>
    <property type="molecule type" value="Genomic_DNA"/>
</dbReference>
<evidence type="ECO:0000313" key="1">
    <source>
        <dbReference type="EMBL" id="GEX75047.1"/>
    </source>
</evidence>
<reference evidence="1" key="1">
    <citation type="journal article" date="2019" name="Sci. Rep.">
        <title>Draft genome of Tanacetum cinerariifolium, the natural source of mosquito coil.</title>
        <authorList>
            <person name="Yamashiro T."/>
            <person name="Shiraishi A."/>
            <person name="Satake H."/>
            <person name="Nakayama K."/>
        </authorList>
    </citation>
    <scope>NUCLEOTIDE SEQUENCE</scope>
</reference>
<gene>
    <name evidence="1" type="ORF">Tci_347022</name>
</gene>
<dbReference type="PANTHER" id="PTHR45835:SF99">
    <property type="entry name" value="CHROMO DOMAIN-CONTAINING PROTEIN-RELATED"/>
    <property type="match status" value="1"/>
</dbReference>
<dbReference type="PANTHER" id="PTHR45835">
    <property type="entry name" value="YALI0A06105P"/>
    <property type="match status" value="1"/>
</dbReference>
<proteinExistence type="predicted"/>
<feature type="non-terminal residue" evidence="1">
    <location>
        <position position="143"/>
    </location>
</feature>